<dbReference type="AlphaFoldDB" id="A0A9D9E8R8"/>
<keyword evidence="5 7" id="KW-0234">DNA repair</keyword>
<dbReference type="PANTHER" id="PTHR33991">
    <property type="entry name" value="DNA REPAIR PROTEIN RECO"/>
    <property type="match status" value="1"/>
</dbReference>
<name>A0A9D9E8R8_9LACO</name>
<dbReference type="InterPro" id="IPR003717">
    <property type="entry name" value="RecO"/>
</dbReference>
<dbReference type="InterPro" id="IPR037278">
    <property type="entry name" value="ARFGAP/RecO"/>
</dbReference>
<sequence length="253" mass="29405">MLQRNVKFHGIVMYANDYREKDQLIKIFTYEYGKKVFFIKNGKKNNPNKVALFPLTYGVYEGNLNESGLSFITTVNQYAYFNQINEDIVKNAYGTYILELVDAAFYDNDIVKPYFNQIYHALKLINNGIDDQIVTNIVELKMLVPFGVAPQLNKCVLCDNPTNVFDYSDRYNGLICSKHFEQDPHRLHLSTKAVRLLHRLNNVDLLKDVSIKVDDSLKKELRKVIDLIYENHVGIHLKAKRFLDQTMNLADQL</sequence>
<dbReference type="Pfam" id="PF02565">
    <property type="entry name" value="RecO_C"/>
    <property type="match status" value="1"/>
</dbReference>
<evidence type="ECO:0000256" key="4">
    <source>
        <dbReference type="ARBA" id="ARBA00023172"/>
    </source>
</evidence>
<protein>
    <recommendedName>
        <fullName evidence="2 7">DNA repair protein RecO</fullName>
    </recommendedName>
    <alternativeName>
        <fullName evidence="6 7">Recombination protein O</fullName>
    </alternativeName>
</protein>
<evidence type="ECO:0000256" key="2">
    <source>
        <dbReference type="ARBA" id="ARBA00021310"/>
    </source>
</evidence>
<dbReference type="Gene3D" id="2.40.50.140">
    <property type="entry name" value="Nucleic acid-binding proteins"/>
    <property type="match status" value="1"/>
</dbReference>
<dbReference type="Pfam" id="PF11967">
    <property type="entry name" value="RecO_N"/>
    <property type="match status" value="1"/>
</dbReference>
<dbReference type="InterPro" id="IPR012340">
    <property type="entry name" value="NA-bd_OB-fold"/>
</dbReference>
<dbReference type="SUPFAM" id="SSF57863">
    <property type="entry name" value="ArfGap/RecO-like zinc finger"/>
    <property type="match status" value="1"/>
</dbReference>
<comment type="function">
    <text evidence="7">Involved in DNA repair and RecF pathway recombination.</text>
</comment>
<accession>A0A9D9E8R8</accession>
<dbReference type="NCBIfam" id="TIGR00613">
    <property type="entry name" value="reco"/>
    <property type="match status" value="1"/>
</dbReference>
<keyword evidence="4 7" id="KW-0233">DNA recombination</keyword>
<evidence type="ECO:0000256" key="5">
    <source>
        <dbReference type="ARBA" id="ARBA00023204"/>
    </source>
</evidence>
<feature type="domain" description="DNA replication/recombination mediator RecO N-terminal" evidence="8">
    <location>
        <begin position="5"/>
        <end position="76"/>
    </location>
</feature>
<evidence type="ECO:0000313" key="9">
    <source>
        <dbReference type="EMBL" id="MBO8442016.1"/>
    </source>
</evidence>
<reference evidence="9" key="2">
    <citation type="journal article" date="2021" name="PeerJ">
        <title>Extensive microbial diversity within the chicken gut microbiome revealed by metagenomics and culture.</title>
        <authorList>
            <person name="Gilroy R."/>
            <person name="Ravi A."/>
            <person name="Getino M."/>
            <person name="Pursley I."/>
            <person name="Horton D.L."/>
            <person name="Alikhan N.F."/>
            <person name="Baker D."/>
            <person name="Gharbi K."/>
            <person name="Hall N."/>
            <person name="Watson M."/>
            <person name="Adriaenssens E.M."/>
            <person name="Foster-Nyarko E."/>
            <person name="Jarju S."/>
            <person name="Secka A."/>
            <person name="Antonio M."/>
            <person name="Oren A."/>
            <person name="Chaudhuri R.R."/>
            <person name="La Ragione R."/>
            <person name="Hildebrand F."/>
            <person name="Pallen M.J."/>
        </authorList>
    </citation>
    <scope>NUCLEOTIDE SEQUENCE</scope>
    <source>
        <strain evidence="9">C6-149</strain>
    </source>
</reference>
<dbReference type="PANTHER" id="PTHR33991:SF1">
    <property type="entry name" value="DNA REPAIR PROTEIN RECO"/>
    <property type="match status" value="1"/>
</dbReference>
<evidence type="ECO:0000256" key="7">
    <source>
        <dbReference type="HAMAP-Rule" id="MF_00201"/>
    </source>
</evidence>
<reference evidence="9" key="1">
    <citation type="submission" date="2020-10" db="EMBL/GenBank/DDBJ databases">
        <authorList>
            <person name="Gilroy R."/>
        </authorList>
    </citation>
    <scope>NUCLEOTIDE SEQUENCE</scope>
    <source>
        <strain evidence="9">C6-149</strain>
    </source>
</reference>
<dbReference type="GO" id="GO:0006302">
    <property type="term" value="P:double-strand break repair"/>
    <property type="evidence" value="ECO:0007669"/>
    <property type="project" value="TreeGrafter"/>
</dbReference>
<evidence type="ECO:0000256" key="6">
    <source>
        <dbReference type="ARBA" id="ARBA00033409"/>
    </source>
</evidence>
<organism evidence="9 10">
    <name type="scientific">Candidatus Gallilactobacillus intestinavium</name>
    <dbReference type="NCBI Taxonomy" id="2840838"/>
    <lineage>
        <taxon>Bacteria</taxon>
        <taxon>Bacillati</taxon>
        <taxon>Bacillota</taxon>
        <taxon>Bacilli</taxon>
        <taxon>Lactobacillales</taxon>
        <taxon>Lactobacillaceae</taxon>
        <taxon>Lactobacillaceae incertae sedis</taxon>
        <taxon>Candidatus Gallilactobacillus</taxon>
    </lineage>
</organism>
<keyword evidence="3 7" id="KW-0227">DNA damage</keyword>
<gene>
    <name evidence="7 9" type="primary">recO</name>
    <name evidence="9" type="ORF">IAA89_06260</name>
</gene>
<evidence type="ECO:0000313" key="10">
    <source>
        <dbReference type="Proteomes" id="UP000823614"/>
    </source>
</evidence>
<dbReference type="InterPro" id="IPR022572">
    <property type="entry name" value="DNA_rep/recomb_RecO_N"/>
</dbReference>
<proteinExistence type="inferred from homology"/>
<dbReference type="SUPFAM" id="SSF50249">
    <property type="entry name" value="Nucleic acid-binding proteins"/>
    <property type="match status" value="1"/>
</dbReference>
<dbReference type="InterPro" id="IPR042242">
    <property type="entry name" value="RecO_C"/>
</dbReference>
<dbReference type="HAMAP" id="MF_00201">
    <property type="entry name" value="RecO"/>
    <property type="match status" value="1"/>
</dbReference>
<dbReference type="GO" id="GO:0043590">
    <property type="term" value="C:bacterial nucleoid"/>
    <property type="evidence" value="ECO:0007669"/>
    <property type="project" value="TreeGrafter"/>
</dbReference>
<comment type="similarity">
    <text evidence="1 7">Belongs to the RecO family.</text>
</comment>
<evidence type="ECO:0000259" key="8">
    <source>
        <dbReference type="Pfam" id="PF11967"/>
    </source>
</evidence>
<dbReference type="Gene3D" id="1.20.1440.120">
    <property type="entry name" value="Recombination protein O, C-terminal domain"/>
    <property type="match status" value="1"/>
</dbReference>
<dbReference type="GO" id="GO:0006310">
    <property type="term" value="P:DNA recombination"/>
    <property type="evidence" value="ECO:0007669"/>
    <property type="project" value="UniProtKB-UniRule"/>
</dbReference>
<evidence type="ECO:0000256" key="3">
    <source>
        <dbReference type="ARBA" id="ARBA00022763"/>
    </source>
</evidence>
<dbReference type="Proteomes" id="UP000823614">
    <property type="component" value="Unassembled WGS sequence"/>
</dbReference>
<dbReference type="EMBL" id="JADIMP010000101">
    <property type="protein sequence ID" value="MBO8442016.1"/>
    <property type="molecule type" value="Genomic_DNA"/>
</dbReference>
<comment type="caution">
    <text evidence="9">The sequence shown here is derived from an EMBL/GenBank/DDBJ whole genome shotgun (WGS) entry which is preliminary data.</text>
</comment>
<evidence type="ECO:0000256" key="1">
    <source>
        <dbReference type="ARBA" id="ARBA00007452"/>
    </source>
</evidence>